<evidence type="ECO:0000313" key="1">
    <source>
        <dbReference type="EMBL" id="CAB9506705.1"/>
    </source>
</evidence>
<gene>
    <name evidence="1" type="ORF">SEMRO_276_G105910.1</name>
</gene>
<dbReference type="OrthoDB" id="422042at2759"/>
<keyword evidence="2" id="KW-1185">Reference proteome</keyword>
<dbReference type="Proteomes" id="UP001153069">
    <property type="component" value="Unassembled WGS sequence"/>
</dbReference>
<evidence type="ECO:0000313" key="2">
    <source>
        <dbReference type="Proteomes" id="UP001153069"/>
    </source>
</evidence>
<comment type="caution">
    <text evidence="1">The sequence shown here is derived from an EMBL/GenBank/DDBJ whole genome shotgun (WGS) entry which is preliminary data.</text>
</comment>
<sequence length="984" mass="108302">MALRAPNNSNVPMEVERCLQVVKKILDQNKNPQAAADVDHQYDDKYALVEFVTNTGIAAVLNVLEQLEGFNEEILKQVLAVVLDQKRSMTLRLAVDEDCEFVEETTRQVESPTTHQVSVSSPEAAGATVYSHKTLTEIKEFHWKAGIRHTLTLFAGTDPSMGIVLGTRTGTTRLVTTMKKHPYPPNTRPPLDLDLTFLIRQINPQSMVASFKIDRDNAKTPRRNRQTEEALLFVRDLKSWLAQCLHYFQNVVWQELLGGKTENYAEWLYKIQSTDVFAPVAPLFMEDSAGDNTSNTGHTERAGLVALSAPPAGSPLIPLQDTAKFLQEQTRSLKQALMSLMGNFPDPSDGGQLISGYEAKLVLLFLHLRDIAGQWAVGVKYVEAMLYNQLETAIGKQVKAQDFEEFIKFHNQRLMGKNYAPKPFCYAIRQPNSFPDGMLSILAKRNGGGAAFFAGDDAAGKRDADTIGTFCSHIPGDTLVAPMAIPLNAATTIDFVGDQYLHGWVDTQFNGEQQAEHFISARARQFSCFLLLIGNISGPNEFTPKDAILLQNKDEILIPLLTTALPSAKQFRDAIQSLSPEQARFAKSFRAQQLDSSVFGICVIQVKPQMECLLNLPQNALTKEIQLTTDLLSLFAEYQVPPTLVSYDGADSAALAEKVSAVKEHVKGVLDVIKGIKEEQLHEEARKAAMHKEKLEQERLRAASTRTSASIPFGAPAPAFAGTSFQVRGAAASRARRAAPVAAQARYKMSCAHMSSAAMVTPPPAAQAQRQYEAEDDADSVDFGDGEGFDDLQDQFSDLDIRRGSDGTPKASKEWAVPALDFTAIPKRLDRVFESFDKDGALRTMTLKTGDEWTRVRQENLLTKMKTSKLKAGDKKTESNKALDLLDALSRSGSLPIACGELHVIVGVRHSFEQNVMATVIEENVNPIEKVDYSSLLISSTVHQVDIPTLLTNAVEPPTLVLNNRQFPPLMAGDATNAVTGNQN</sequence>
<dbReference type="EMBL" id="CAICTM010000275">
    <property type="protein sequence ID" value="CAB9506705.1"/>
    <property type="molecule type" value="Genomic_DNA"/>
</dbReference>
<name>A0A9N8DU31_9STRA</name>
<dbReference type="AlphaFoldDB" id="A0A9N8DU31"/>
<proteinExistence type="predicted"/>
<accession>A0A9N8DU31</accession>
<protein>
    <submittedName>
        <fullName evidence="1">Uncharacterized protein</fullName>
    </submittedName>
</protein>
<organism evidence="1 2">
    <name type="scientific">Seminavis robusta</name>
    <dbReference type="NCBI Taxonomy" id="568900"/>
    <lineage>
        <taxon>Eukaryota</taxon>
        <taxon>Sar</taxon>
        <taxon>Stramenopiles</taxon>
        <taxon>Ochrophyta</taxon>
        <taxon>Bacillariophyta</taxon>
        <taxon>Bacillariophyceae</taxon>
        <taxon>Bacillariophycidae</taxon>
        <taxon>Naviculales</taxon>
        <taxon>Naviculaceae</taxon>
        <taxon>Seminavis</taxon>
    </lineage>
</organism>
<reference evidence="1" key="1">
    <citation type="submission" date="2020-06" db="EMBL/GenBank/DDBJ databases">
        <authorList>
            <consortium name="Plant Systems Biology data submission"/>
        </authorList>
    </citation>
    <scope>NUCLEOTIDE SEQUENCE</scope>
    <source>
        <strain evidence="1">D6</strain>
    </source>
</reference>